<dbReference type="GO" id="GO:0043565">
    <property type="term" value="F:sequence-specific DNA binding"/>
    <property type="evidence" value="ECO:0007669"/>
    <property type="project" value="TreeGrafter"/>
</dbReference>
<evidence type="ECO:0000313" key="2">
    <source>
        <dbReference type="EMBL" id="NMM47942.1"/>
    </source>
</evidence>
<dbReference type="InterPro" id="IPR052715">
    <property type="entry name" value="RAYT_transposase"/>
</dbReference>
<dbReference type="Proteomes" id="UP000559010">
    <property type="component" value="Unassembled WGS sequence"/>
</dbReference>
<proteinExistence type="predicted"/>
<keyword evidence="3" id="KW-1185">Reference proteome</keyword>
<dbReference type="RefSeq" id="WP_169678968.1">
    <property type="nucleotide sequence ID" value="NZ_JABBNU010000003.1"/>
</dbReference>
<organism evidence="2 3">
    <name type="scientific">Marinigracilibium pacificum</name>
    <dbReference type="NCBI Taxonomy" id="2729599"/>
    <lineage>
        <taxon>Bacteria</taxon>
        <taxon>Pseudomonadati</taxon>
        <taxon>Bacteroidota</taxon>
        <taxon>Cytophagia</taxon>
        <taxon>Cytophagales</taxon>
        <taxon>Flammeovirgaceae</taxon>
        <taxon>Marinigracilibium</taxon>
    </lineage>
</organism>
<dbReference type="InterPro" id="IPR036515">
    <property type="entry name" value="Transposase_17_sf"/>
</dbReference>
<reference evidence="2 3" key="1">
    <citation type="submission" date="2020-04" db="EMBL/GenBank/DDBJ databases">
        <title>Flammeovirgaceae bacterium KN852 isolated from deep sea.</title>
        <authorList>
            <person name="Zhang D.-C."/>
        </authorList>
    </citation>
    <scope>NUCLEOTIDE SEQUENCE [LARGE SCALE GENOMIC DNA]</scope>
    <source>
        <strain evidence="2 3">KN852</strain>
    </source>
</reference>
<comment type="caution">
    <text evidence="2">The sequence shown here is derived from an EMBL/GenBank/DDBJ whole genome shotgun (WGS) entry which is preliminary data.</text>
</comment>
<evidence type="ECO:0000313" key="3">
    <source>
        <dbReference type="Proteomes" id="UP000559010"/>
    </source>
</evidence>
<dbReference type="EMBL" id="JABBNU010000003">
    <property type="protein sequence ID" value="NMM47942.1"/>
    <property type="molecule type" value="Genomic_DNA"/>
</dbReference>
<dbReference type="PANTHER" id="PTHR36966">
    <property type="entry name" value="REP-ASSOCIATED TYROSINE TRANSPOSASE"/>
    <property type="match status" value="1"/>
</dbReference>
<accession>A0A848J438</accession>
<name>A0A848J438_9BACT</name>
<dbReference type="GO" id="GO:0004803">
    <property type="term" value="F:transposase activity"/>
    <property type="evidence" value="ECO:0007669"/>
    <property type="project" value="InterPro"/>
</dbReference>
<dbReference type="GO" id="GO:0006313">
    <property type="term" value="P:DNA transposition"/>
    <property type="evidence" value="ECO:0007669"/>
    <property type="project" value="InterPro"/>
</dbReference>
<gene>
    <name evidence="2" type="ORF">HH304_05980</name>
</gene>
<dbReference type="InterPro" id="IPR002686">
    <property type="entry name" value="Transposase_17"/>
</dbReference>
<feature type="domain" description="Transposase IS200-like" evidence="1">
    <location>
        <begin position="10"/>
        <end position="149"/>
    </location>
</feature>
<dbReference type="PANTHER" id="PTHR36966:SF1">
    <property type="entry name" value="REP-ASSOCIATED TYROSINE TRANSPOSASE"/>
    <property type="match status" value="1"/>
</dbReference>
<dbReference type="AlphaFoldDB" id="A0A848J438"/>
<dbReference type="SMART" id="SM01321">
    <property type="entry name" value="Y1_Tnp"/>
    <property type="match status" value="1"/>
</dbReference>
<sequence length="182" mass="21620">MSGDRYKINDQNGIYFCTITVVKWIDIFTRKEYKDIIVDSFNYCIQNKGLELYSWVIMSNHIHFVGTVNPPHQFSHFLRDFKKHTSKAIIKEISRINESRKDWLLDKFSFEARRTQRAKKYKLWKDSNHCIEIDSQINIWQKVNYIHDNPVKSGIVDNPEDYTYSSSRDYSNGKGLIDVIVL</sequence>
<dbReference type="SUPFAM" id="SSF143422">
    <property type="entry name" value="Transposase IS200-like"/>
    <property type="match status" value="1"/>
</dbReference>
<protein>
    <submittedName>
        <fullName evidence="2">Transposase</fullName>
    </submittedName>
</protein>
<dbReference type="Pfam" id="PF01797">
    <property type="entry name" value="Y1_Tnp"/>
    <property type="match status" value="1"/>
</dbReference>
<dbReference type="Gene3D" id="3.30.70.1290">
    <property type="entry name" value="Transposase IS200-like"/>
    <property type="match status" value="1"/>
</dbReference>
<evidence type="ECO:0000259" key="1">
    <source>
        <dbReference type="SMART" id="SM01321"/>
    </source>
</evidence>
<dbReference type="NCBIfam" id="NF047646">
    <property type="entry name" value="REP_Tyr_transpos"/>
    <property type="match status" value="1"/>
</dbReference>